<comment type="caution">
    <text evidence="1">The sequence shown here is derived from an EMBL/GenBank/DDBJ whole genome shotgun (WGS) entry which is preliminary data.</text>
</comment>
<dbReference type="Proteomes" id="UP000653076">
    <property type="component" value="Unassembled WGS sequence"/>
</dbReference>
<organism evidence="1 2">
    <name type="scientific">Micromonospora qiuiae</name>
    <dbReference type="NCBI Taxonomy" id="502268"/>
    <lineage>
        <taxon>Bacteria</taxon>
        <taxon>Bacillati</taxon>
        <taxon>Actinomycetota</taxon>
        <taxon>Actinomycetes</taxon>
        <taxon>Micromonosporales</taxon>
        <taxon>Micromonosporaceae</taxon>
        <taxon>Micromonospora</taxon>
    </lineage>
</organism>
<keyword evidence="2" id="KW-1185">Reference proteome</keyword>
<proteinExistence type="predicted"/>
<evidence type="ECO:0000313" key="1">
    <source>
        <dbReference type="EMBL" id="GIJ25952.1"/>
    </source>
</evidence>
<accession>A0ABQ4J753</accession>
<protein>
    <submittedName>
        <fullName evidence="1">Uncharacterized protein</fullName>
    </submittedName>
</protein>
<reference evidence="1 2" key="1">
    <citation type="submission" date="2021-01" db="EMBL/GenBank/DDBJ databases">
        <title>Whole genome shotgun sequence of Verrucosispora qiuiae NBRC 106684.</title>
        <authorList>
            <person name="Komaki H."/>
            <person name="Tamura T."/>
        </authorList>
    </citation>
    <scope>NUCLEOTIDE SEQUENCE [LARGE SCALE GENOMIC DNA]</scope>
    <source>
        <strain evidence="1 2">NBRC 106684</strain>
    </source>
</reference>
<gene>
    <name evidence="1" type="ORF">Vqi01_11140</name>
</gene>
<dbReference type="EMBL" id="BOPC01000013">
    <property type="protein sequence ID" value="GIJ25952.1"/>
    <property type="molecule type" value="Genomic_DNA"/>
</dbReference>
<name>A0ABQ4J753_9ACTN</name>
<sequence length="62" mass="7069">MWIDSRIHYGNDYPIASADRVGAADPEKIEMPLLITNLAGLRCYCWCDQRISLQRQGGSRNE</sequence>
<evidence type="ECO:0000313" key="2">
    <source>
        <dbReference type="Proteomes" id="UP000653076"/>
    </source>
</evidence>